<keyword evidence="16" id="KW-1185">Reference proteome</keyword>
<keyword evidence="10 12" id="KW-0472">Membrane</keyword>
<keyword evidence="4 12" id="KW-0328">Glycosyltransferase</keyword>
<evidence type="ECO:0000259" key="14">
    <source>
        <dbReference type="Pfam" id="PF17039"/>
    </source>
</evidence>
<evidence type="ECO:0000256" key="7">
    <source>
        <dbReference type="ARBA" id="ARBA00022968"/>
    </source>
</evidence>
<reference evidence="15 16" key="1">
    <citation type="submission" date="2015-07" db="EMBL/GenBank/DDBJ databases">
        <title>The genome of Eufriesea mexicana.</title>
        <authorList>
            <person name="Pan H."/>
            <person name="Kapheim K."/>
        </authorList>
    </citation>
    <scope>NUCLEOTIDE SEQUENCE [LARGE SCALE GENOMIC DNA]</scope>
    <source>
        <strain evidence="15">0111107269</strain>
        <tissue evidence="15">Whole body</tissue>
    </source>
</reference>
<keyword evidence="9 12" id="KW-0333">Golgi apparatus</keyword>
<evidence type="ECO:0000256" key="5">
    <source>
        <dbReference type="ARBA" id="ARBA00022679"/>
    </source>
</evidence>
<organism evidence="15 16">
    <name type="scientific">Eufriesea mexicana</name>
    <dbReference type="NCBI Taxonomy" id="516756"/>
    <lineage>
        <taxon>Eukaryota</taxon>
        <taxon>Metazoa</taxon>
        <taxon>Ecdysozoa</taxon>
        <taxon>Arthropoda</taxon>
        <taxon>Hexapoda</taxon>
        <taxon>Insecta</taxon>
        <taxon>Pterygota</taxon>
        <taxon>Neoptera</taxon>
        <taxon>Endopterygota</taxon>
        <taxon>Hymenoptera</taxon>
        <taxon>Apocrita</taxon>
        <taxon>Aculeata</taxon>
        <taxon>Apoidea</taxon>
        <taxon>Anthophila</taxon>
        <taxon>Apidae</taxon>
        <taxon>Eufriesea</taxon>
    </lineage>
</organism>
<evidence type="ECO:0000256" key="4">
    <source>
        <dbReference type="ARBA" id="ARBA00022676"/>
    </source>
</evidence>
<dbReference type="Pfam" id="PF00852">
    <property type="entry name" value="Glyco_transf_10"/>
    <property type="match status" value="1"/>
</dbReference>
<dbReference type="FunFam" id="3.40.50.11660:FF:000006">
    <property type="entry name" value="Alpha-(1,3)-fucosyltransferase C"/>
    <property type="match status" value="1"/>
</dbReference>
<dbReference type="PANTHER" id="PTHR48438">
    <property type="entry name" value="ALPHA-(1,3)-FUCOSYLTRANSFERASE C-RELATED"/>
    <property type="match status" value="1"/>
</dbReference>
<evidence type="ECO:0000256" key="2">
    <source>
        <dbReference type="ARBA" id="ARBA00004922"/>
    </source>
</evidence>
<dbReference type="InterPro" id="IPR001503">
    <property type="entry name" value="Glyco_trans_10"/>
</dbReference>
<keyword evidence="5 12" id="KW-0808">Transferase</keyword>
<dbReference type="Proteomes" id="UP000250275">
    <property type="component" value="Unassembled WGS sequence"/>
</dbReference>
<dbReference type="GO" id="GO:0008417">
    <property type="term" value="F:fucosyltransferase activity"/>
    <property type="evidence" value="ECO:0007669"/>
    <property type="project" value="InterPro"/>
</dbReference>
<dbReference type="Gene3D" id="3.40.50.11660">
    <property type="entry name" value="Glycosyl transferase family 10, C-terminal domain"/>
    <property type="match status" value="1"/>
</dbReference>
<dbReference type="GO" id="GO:0032580">
    <property type="term" value="C:Golgi cisterna membrane"/>
    <property type="evidence" value="ECO:0007669"/>
    <property type="project" value="UniProtKB-SubCell"/>
</dbReference>
<feature type="transmembrane region" description="Helical" evidence="12">
    <location>
        <begin position="55"/>
        <end position="73"/>
    </location>
</feature>
<sequence length="446" mass="52508">MAYVLKLTGFVCGLGLRVLHFMTDATSSINEDRSGFSHEDKLHVEMKLWTLGRTTLISVLILTFTLYILSFYFDCRIGDILYFRRNFMTDQRVMNVTRKILFWNTMFGDETFYMGKGDIFRDCPVNNCYATHDRSYVDLTEFDVVLFHANELEYFDLPKYRTSRQWYVFVNLESPANRPLVSPIYDDFFNITMTYRLDSDVLWTYATVADVHTGNIVAPLQNTTWDMVHRPPGDRPMTHEDSSLLKTISGKSRPIVWFVSNCQAKSGRQEYVNELSKHIPVDIYGKCGSKQCLSTKECYAQVVEPDYFFHLSFENSLCVDYVTEKLYNALRYNVVPIVYGGANYSLFAPPRSYIDALDFDTPRDLAEYLKKLMQNPRAYGEYFAWKRYYKIDNSVRHVSCNLCEFLHRQREPRMQNSLSDWYSRSKCPLQEFLRYHDYLQRSILKD</sequence>
<keyword evidence="6 12" id="KW-0812">Transmembrane</keyword>
<dbReference type="InterPro" id="IPR055270">
    <property type="entry name" value="Glyco_tran_10_C"/>
</dbReference>
<dbReference type="OrthoDB" id="427096at2759"/>
<dbReference type="Pfam" id="PF17039">
    <property type="entry name" value="Glyco_tran_10_N"/>
    <property type="match status" value="1"/>
</dbReference>
<name>A0A310SMV6_9HYME</name>
<keyword evidence="11" id="KW-0325">Glycoprotein</keyword>
<dbReference type="InterPro" id="IPR038577">
    <property type="entry name" value="GT10-like_C_sf"/>
</dbReference>
<gene>
    <name evidence="15" type="ORF">WN48_03298</name>
</gene>
<evidence type="ECO:0000256" key="9">
    <source>
        <dbReference type="ARBA" id="ARBA00023034"/>
    </source>
</evidence>
<protein>
    <recommendedName>
        <fullName evidence="12">Fucosyltransferase</fullName>
        <ecNumber evidence="12">2.4.1.-</ecNumber>
    </recommendedName>
</protein>
<evidence type="ECO:0000259" key="13">
    <source>
        <dbReference type="Pfam" id="PF00852"/>
    </source>
</evidence>
<feature type="domain" description="Fucosyltransferase N-terminal" evidence="14">
    <location>
        <begin position="97"/>
        <end position="205"/>
    </location>
</feature>
<dbReference type="EMBL" id="KQ761844">
    <property type="protein sequence ID" value="OAD56586.1"/>
    <property type="molecule type" value="Genomic_DNA"/>
</dbReference>
<evidence type="ECO:0000256" key="11">
    <source>
        <dbReference type="ARBA" id="ARBA00023180"/>
    </source>
</evidence>
<evidence type="ECO:0000256" key="8">
    <source>
        <dbReference type="ARBA" id="ARBA00022989"/>
    </source>
</evidence>
<comment type="subcellular location">
    <subcellularLocation>
        <location evidence="1 12">Golgi apparatus</location>
        <location evidence="1 12">Golgi stack membrane</location>
        <topology evidence="1 12">Single-pass type II membrane protein</topology>
    </subcellularLocation>
</comment>
<dbReference type="AlphaFoldDB" id="A0A310SMV6"/>
<evidence type="ECO:0000256" key="6">
    <source>
        <dbReference type="ARBA" id="ARBA00022692"/>
    </source>
</evidence>
<dbReference type="PANTHER" id="PTHR48438:SF1">
    <property type="entry name" value="ALPHA-(1,3)-FUCOSYLTRANSFERASE C-RELATED"/>
    <property type="match status" value="1"/>
</dbReference>
<feature type="domain" description="Fucosyltransferase C-terminal" evidence="13">
    <location>
        <begin position="249"/>
        <end position="421"/>
    </location>
</feature>
<keyword evidence="7" id="KW-0735">Signal-anchor</keyword>
<comment type="similarity">
    <text evidence="3 12">Belongs to the glycosyltransferase 10 family.</text>
</comment>
<accession>A0A310SMV6</accession>
<evidence type="ECO:0000256" key="10">
    <source>
        <dbReference type="ARBA" id="ARBA00023136"/>
    </source>
</evidence>
<comment type="pathway">
    <text evidence="2">Protein modification; protein glycosylation.</text>
</comment>
<evidence type="ECO:0000256" key="12">
    <source>
        <dbReference type="RuleBase" id="RU003832"/>
    </source>
</evidence>
<dbReference type="UniPathway" id="UPA00378"/>
<proteinExistence type="inferred from homology"/>
<dbReference type="SUPFAM" id="SSF53756">
    <property type="entry name" value="UDP-Glycosyltransferase/glycogen phosphorylase"/>
    <property type="match status" value="1"/>
</dbReference>
<keyword evidence="8 12" id="KW-1133">Transmembrane helix</keyword>
<evidence type="ECO:0000313" key="15">
    <source>
        <dbReference type="EMBL" id="OAD56586.1"/>
    </source>
</evidence>
<dbReference type="InterPro" id="IPR031481">
    <property type="entry name" value="Glyco_tran_10_N"/>
</dbReference>
<evidence type="ECO:0000256" key="3">
    <source>
        <dbReference type="ARBA" id="ARBA00008919"/>
    </source>
</evidence>
<evidence type="ECO:0000256" key="1">
    <source>
        <dbReference type="ARBA" id="ARBA00004447"/>
    </source>
</evidence>
<evidence type="ECO:0000313" key="16">
    <source>
        <dbReference type="Proteomes" id="UP000250275"/>
    </source>
</evidence>
<dbReference type="EC" id="2.4.1.-" evidence="12"/>